<sequence length="235" mass="26231">MVTEPIDTDPSVDRASLPPFYAESEEPSHDIQFYIGCLSAGKTITAQTHYKRLAERNPDRPLLVVDPLGIWEFVDDLPENCSRYAPDERLIDPIAADDEYIESIGVAAKEALSEWSEQGEEAELFIDDAYLVLDALDLNAELGSIGDKTLRLISSDYSILREELEVEPAQIHIHRIEDREEICHLPLSEAEITYVLNVTTGDHLAPAGVLTLDHSGETTWARCVLTDEEANLLLD</sequence>
<gene>
    <name evidence="1" type="ORF">ACFR9U_16005</name>
</gene>
<organism evidence="1 2">
    <name type="scientific">Halorientalis brevis</name>
    <dbReference type="NCBI Taxonomy" id="1126241"/>
    <lineage>
        <taxon>Archaea</taxon>
        <taxon>Methanobacteriati</taxon>
        <taxon>Methanobacteriota</taxon>
        <taxon>Stenosarchaea group</taxon>
        <taxon>Halobacteria</taxon>
        <taxon>Halobacteriales</taxon>
        <taxon>Haloarculaceae</taxon>
        <taxon>Halorientalis</taxon>
    </lineage>
</organism>
<dbReference type="Proteomes" id="UP001597119">
    <property type="component" value="Unassembled WGS sequence"/>
</dbReference>
<comment type="caution">
    <text evidence="1">The sequence shown here is derived from an EMBL/GenBank/DDBJ whole genome shotgun (WGS) entry which is preliminary data.</text>
</comment>
<evidence type="ECO:0000313" key="1">
    <source>
        <dbReference type="EMBL" id="MFD1588483.1"/>
    </source>
</evidence>
<accession>A0ABD6CFB3</accession>
<protein>
    <submittedName>
        <fullName evidence="1">Uncharacterized protein</fullName>
    </submittedName>
</protein>
<reference evidence="1 2" key="1">
    <citation type="journal article" date="2019" name="Int. J. Syst. Evol. Microbiol.">
        <title>The Global Catalogue of Microorganisms (GCM) 10K type strain sequencing project: providing services to taxonomists for standard genome sequencing and annotation.</title>
        <authorList>
            <consortium name="The Broad Institute Genomics Platform"/>
            <consortium name="The Broad Institute Genome Sequencing Center for Infectious Disease"/>
            <person name="Wu L."/>
            <person name="Ma J."/>
        </authorList>
    </citation>
    <scope>NUCLEOTIDE SEQUENCE [LARGE SCALE GENOMIC DNA]</scope>
    <source>
        <strain evidence="1 2">CGMCC 1.12125</strain>
    </source>
</reference>
<proteinExistence type="predicted"/>
<dbReference type="AlphaFoldDB" id="A0ABD6CFB3"/>
<dbReference type="EMBL" id="JBHUDJ010000013">
    <property type="protein sequence ID" value="MFD1588483.1"/>
    <property type="molecule type" value="Genomic_DNA"/>
</dbReference>
<name>A0ABD6CFB3_9EURY</name>
<dbReference type="RefSeq" id="WP_247381936.1">
    <property type="nucleotide sequence ID" value="NZ_JALLGV010000013.1"/>
</dbReference>
<evidence type="ECO:0000313" key="2">
    <source>
        <dbReference type="Proteomes" id="UP001597119"/>
    </source>
</evidence>
<keyword evidence="2" id="KW-1185">Reference proteome</keyword>